<evidence type="ECO:0000256" key="1">
    <source>
        <dbReference type="SAM" id="SignalP"/>
    </source>
</evidence>
<dbReference type="STRING" id="1453498.LG45_13440"/>
<dbReference type="Proteomes" id="UP000029554">
    <property type="component" value="Unassembled WGS sequence"/>
</dbReference>
<dbReference type="RefSeq" id="WP_035127893.1">
    <property type="nucleotide sequence ID" value="NZ_JRHH01000005.1"/>
</dbReference>
<feature type="chain" id="PRO_5001910433" description="Lipoprotein" evidence="1">
    <location>
        <begin position="23"/>
        <end position="199"/>
    </location>
</feature>
<reference evidence="2 3" key="1">
    <citation type="submission" date="2014-09" db="EMBL/GenBank/DDBJ databases">
        <title>Whole Genome Shotgun of Flavobacterium aquatile LMG 4008.</title>
        <authorList>
            <person name="Gale A.N."/>
            <person name="Pipes S.E."/>
            <person name="Newman J.D."/>
        </authorList>
    </citation>
    <scope>NUCLEOTIDE SEQUENCE [LARGE SCALE GENOMIC DNA]</scope>
    <source>
        <strain evidence="2 3">LMG 4008</strain>
    </source>
</reference>
<evidence type="ECO:0008006" key="4">
    <source>
        <dbReference type="Google" id="ProtNLM"/>
    </source>
</evidence>
<name>A0A095SS94_9FLAO</name>
<gene>
    <name evidence="2" type="ORF">LG45_13440</name>
</gene>
<dbReference type="OrthoDB" id="1360422at2"/>
<keyword evidence="1" id="KW-0732">Signal</keyword>
<organism evidence="2 3">
    <name type="scientific">Flavobacterium aquatile LMG 4008 = ATCC 11947</name>
    <dbReference type="NCBI Taxonomy" id="1453498"/>
    <lineage>
        <taxon>Bacteria</taxon>
        <taxon>Pseudomonadati</taxon>
        <taxon>Bacteroidota</taxon>
        <taxon>Flavobacteriia</taxon>
        <taxon>Flavobacteriales</taxon>
        <taxon>Flavobacteriaceae</taxon>
        <taxon>Flavobacterium</taxon>
    </lineage>
</organism>
<sequence length="199" mass="21671">MKTTLKNIVTLFILGIIISSCSNGTNPIPVPPCNSTNTIFNQLYTNVVALPGHQNTNTFDTEIHEYTFTLSQTKTICSIGYQSQPAVAAVPYLMEIVDVNTNTVIYSGNHVFSSANTSYVTVTPTLIVANQPYKIRRTILVANASNNFGNIIGRVVNQPGALVSFPQNFGIMTITGANFYQNGGPLVNMGIPYIDFAYY</sequence>
<protein>
    <recommendedName>
        <fullName evidence="4">Lipoprotein</fullName>
    </recommendedName>
</protein>
<keyword evidence="3" id="KW-1185">Reference proteome</keyword>
<evidence type="ECO:0000313" key="3">
    <source>
        <dbReference type="Proteomes" id="UP000029554"/>
    </source>
</evidence>
<dbReference type="eggNOG" id="ENOG5030YVJ">
    <property type="taxonomic scope" value="Bacteria"/>
</dbReference>
<dbReference type="PROSITE" id="PS51257">
    <property type="entry name" value="PROKAR_LIPOPROTEIN"/>
    <property type="match status" value="1"/>
</dbReference>
<dbReference type="EMBL" id="JRHH01000005">
    <property type="protein sequence ID" value="KGD67224.1"/>
    <property type="molecule type" value="Genomic_DNA"/>
</dbReference>
<dbReference type="AlphaFoldDB" id="A0A095SS94"/>
<accession>A0A095SS94</accession>
<comment type="caution">
    <text evidence="2">The sequence shown here is derived from an EMBL/GenBank/DDBJ whole genome shotgun (WGS) entry which is preliminary data.</text>
</comment>
<feature type="signal peptide" evidence="1">
    <location>
        <begin position="1"/>
        <end position="22"/>
    </location>
</feature>
<proteinExistence type="predicted"/>
<evidence type="ECO:0000313" key="2">
    <source>
        <dbReference type="EMBL" id="KGD67224.1"/>
    </source>
</evidence>